<evidence type="ECO:0000313" key="1">
    <source>
        <dbReference type="EMBL" id="KAH0807282.1"/>
    </source>
</evidence>
<dbReference type="EMBL" id="JABDTM020030863">
    <property type="protein sequence ID" value="KAH0807282.1"/>
    <property type="molecule type" value="Genomic_DNA"/>
</dbReference>
<comment type="caution">
    <text evidence="1">The sequence shown here is derived from an EMBL/GenBank/DDBJ whole genome shotgun (WGS) entry which is preliminary data.</text>
</comment>
<proteinExistence type="predicted"/>
<keyword evidence="3" id="KW-1185">Reference proteome</keyword>
<evidence type="ECO:0000313" key="3">
    <source>
        <dbReference type="Proteomes" id="UP000719412"/>
    </source>
</evidence>
<accession>A0A8J6H3K8</accession>
<sequence length="217" mass="25119">MVLTAVLKDIHPVRGTVSMVFLKDIHQVPMEYFQDLPTEWFQEIRYQVLPECLQENLQSRGTAWTVVLTDIHQVLTEWFQFPGTVSMENHQTQGTVSTVVPTDIHQVLTEWFQFPGMGTASTVVRRDIHQVLTESLQENLQSRGTVSTVDLPVWEQWDQFQENLQVQELEFPDWEIQLDYQKVFPDGRNYTPAVSKVKVTSVIKVTQVGNTYQNVPK</sequence>
<organism evidence="1 3">
    <name type="scientific">Tenebrio molitor</name>
    <name type="common">Yellow mealworm beetle</name>
    <dbReference type="NCBI Taxonomy" id="7067"/>
    <lineage>
        <taxon>Eukaryota</taxon>
        <taxon>Metazoa</taxon>
        <taxon>Ecdysozoa</taxon>
        <taxon>Arthropoda</taxon>
        <taxon>Hexapoda</taxon>
        <taxon>Insecta</taxon>
        <taxon>Pterygota</taxon>
        <taxon>Neoptera</taxon>
        <taxon>Endopterygota</taxon>
        <taxon>Coleoptera</taxon>
        <taxon>Polyphaga</taxon>
        <taxon>Cucujiformia</taxon>
        <taxon>Tenebrionidae</taxon>
        <taxon>Tenebrio</taxon>
    </lineage>
</organism>
<protein>
    <submittedName>
        <fullName evidence="1">Uncharacterized protein</fullName>
    </submittedName>
</protein>
<gene>
    <name evidence="2" type="ORF">GEV33_015503</name>
    <name evidence="1" type="ORF">GEV33_015509</name>
</gene>
<dbReference type="EMBL" id="JABDTM020030857">
    <property type="protein sequence ID" value="KAH0807288.1"/>
    <property type="molecule type" value="Genomic_DNA"/>
</dbReference>
<dbReference type="Proteomes" id="UP000719412">
    <property type="component" value="Unassembled WGS sequence"/>
</dbReference>
<name>A0A8J6H3K8_TENMO</name>
<dbReference type="AlphaFoldDB" id="A0A8J6H3K8"/>
<reference evidence="1" key="2">
    <citation type="submission" date="2021-08" db="EMBL/GenBank/DDBJ databases">
        <authorList>
            <person name="Eriksson T."/>
        </authorList>
    </citation>
    <scope>NUCLEOTIDE SEQUENCE</scope>
    <source>
        <strain evidence="1">Stoneville</strain>
        <tissue evidence="1">Whole head</tissue>
    </source>
</reference>
<reference evidence="1" key="1">
    <citation type="journal article" date="2020" name="J Insects Food Feed">
        <title>The yellow mealworm (Tenebrio molitor) genome: a resource for the emerging insects as food and feed industry.</title>
        <authorList>
            <person name="Eriksson T."/>
            <person name="Andere A."/>
            <person name="Kelstrup H."/>
            <person name="Emery V."/>
            <person name="Picard C."/>
        </authorList>
    </citation>
    <scope>NUCLEOTIDE SEQUENCE</scope>
    <source>
        <strain evidence="1">Stoneville</strain>
        <tissue evidence="1">Whole head</tissue>
    </source>
</reference>
<evidence type="ECO:0000313" key="2">
    <source>
        <dbReference type="EMBL" id="KAH0807288.1"/>
    </source>
</evidence>